<sequence length="724" mass="77473">MVALTEITLDPFTRDKTLFDSGAAFGRDSADVTISGTGTVGESVQYRVLRDDGSISDWADLVDIAPDGTWTGSIQHARSPVWVRPEVRIKSETSTRALSPTRFGVGHVIALWGQSEIVRIRSLANDLIPAEPILTDDMVQAMWYDGTPVVSHITNETPHSAALAAMANVFLAERPNDKVALVFQATSGTGFRQLVDDTDSGRSWADDAALHAFATADGQHVGVPAVSWFATPGSLSDSYDDALFPLFTGKMLDGTPVNFPTSIDYGSGFSFQADHWFGELYDPAHTRWVPYGPHRFEIGEDMQSATITATGATQNNLENKQSAREAWREMVANPNAGTWFLPLGAEPLGYRNGVSDGMGGWTDQSHPSGDTDDGAALFARLSAHAILQSMGLTSWSVPEFDNCEWEPSGSHVDVWSSAGPITTSREVRGEAALDDSFAHWTDVLGWQINGTPAERAELVSGRIRLYPASGTFLPEDTISFGEGGATGMVKFPEDFYAECYKNIPLVDVGAARVDGIAVRPMPAPSVLQNALVVTETSFDVSAAGPYFVDPAQIGAGWSQLQFSVDVAVVMPSSGARTLITTTGNYLRLEVLPNGKLRLRLRDADGDVKVDGAQTASGTVIDGVRTKIDLAFDLVSGLARIWSDGALVLDQNFTPGSGILPSNRVISMLAVFGGTYQVEGTVYGADLWRDSTTDGTSPAGAPHKTLRGPAASINLDLWKDGADAT</sequence>
<reference evidence="1 2" key="1">
    <citation type="submission" date="2018-04" db="EMBL/GenBank/DDBJ databases">
        <title>Genomic Encyclopedia of Archaeal and Bacterial Type Strains, Phase II (KMG-II): from individual species to whole genera.</title>
        <authorList>
            <person name="Goeker M."/>
        </authorList>
    </citation>
    <scope>NUCLEOTIDE SEQUENCE [LARGE SCALE GENOMIC DNA]</scope>
    <source>
        <strain evidence="1 2">DSM 100977</strain>
    </source>
</reference>
<accession>A0A2T6BPC2</accession>
<organism evidence="1 2">
    <name type="scientific">Litoreibacter ponti</name>
    <dbReference type="NCBI Taxonomy" id="1510457"/>
    <lineage>
        <taxon>Bacteria</taxon>
        <taxon>Pseudomonadati</taxon>
        <taxon>Pseudomonadota</taxon>
        <taxon>Alphaproteobacteria</taxon>
        <taxon>Rhodobacterales</taxon>
        <taxon>Roseobacteraceae</taxon>
        <taxon>Litoreibacter</taxon>
    </lineage>
</organism>
<dbReference type="EMBL" id="QBKS01000001">
    <property type="protein sequence ID" value="PTX57938.1"/>
    <property type="molecule type" value="Genomic_DNA"/>
</dbReference>
<proteinExistence type="predicted"/>
<protein>
    <recommendedName>
        <fullName evidence="3">Concanavalin A-like lectin/glucanase superfamily protein</fullName>
    </recommendedName>
</protein>
<dbReference type="AlphaFoldDB" id="A0A2T6BPC2"/>
<comment type="caution">
    <text evidence="1">The sequence shown here is derived from an EMBL/GenBank/DDBJ whole genome shotgun (WGS) entry which is preliminary data.</text>
</comment>
<evidence type="ECO:0000313" key="1">
    <source>
        <dbReference type="EMBL" id="PTX57938.1"/>
    </source>
</evidence>
<name>A0A2T6BPC2_9RHOB</name>
<keyword evidence="2" id="KW-1185">Reference proteome</keyword>
<dbReference type="Proteomes" id="UP000243978">
    <property type="component" value="Unassembled WGS sequence"/>
</dbReference>
<evidence type="ECO:0008006" key="3">
    <source>
        <dbReference type="Google" id="ProtNLM"/>
    </source>
</evidence>
<gene>
    <name evidence="1" type="ORF">C8N43_2613</name>
</gene>
<evidence type="ECO:0000313" key="2">
    <source>
        <dbReference type="Proteomes" id="UP000243978"/>
    </source>
</evidence>